<dbReference type="PANTHER" id="PTHR30561:SF1">
    <property type="entry name" value="MULTIDRUG TRANSPORTER EMRE"/>
    <property type="match status" value="1"/>
</dbReference>
<dbReference type="Gene3D" id="1.10.3730.20">
    <property type="match status" value="1"/>
</dbReference>
<dbReference type="InterPro" id="IPR000390">
    <property type="entry name" value="Small_drug/metabolite_transptr"/>
</dbReference>
<dbReference type="InterPro" id="IPR045324">
    <property type="entry name" value="Small_multidrug_res"/>
</dbReference>
<dbReference type="Proteomes" id="UP000199088">
    <property type="component" value="Unassembled WGS sequence"/>
</dbReference>
<evidence type="ECO:0000256" key="6">
    <source>
        <dbReference type="ARBA" id="ARBA00023136"/>
    </source>
</evidence>
<dbReference type="InterPro" id="IPR037185">
    <property type="entry name" value="EmrE-like"/>
</dbReference>
<feature type="transmembrane region" description="Helical" evidence="8">
    <location>
        <begin position="6"/>
        <end position="23"/>
    </location>
</feature>
<dbReference type="EMBL" id="FNIR01000019">
    <property type="protein sequence ID" value="SDP63928.1"/>
    <property type="molecule type" value="Genomic_DNA"/>
</dbReference>
<dbReference type="GO" id="GO:0022857">
    <property type="term" value="F:transmembrane transporter activity"/>
    <property type="evidence" value="ECO:0007669"/>
    <property type="project" value="InterPro"/>
</dbReference>
<dbReference type="RefSeq" id="WP_165617694.1">
    <property type="nucleotide sequence ID" value="NZ_FNIR01000019.1"/>
</dbReference>
<feature type="transmembrane region" description="Helical" evidence="8">
    <location>
        <begin position="90"/>
        <end position="107"/>
    </location>
</feature>
<evidence type="ECO:0000256" key="4">
    <source>
        <dbReference type="ARBA" id="ARBA00022692"/>
    </source>
</evidence>
<dbReference type="Pfam" id="PF00893">
    <property type="entry name" value="Multi_Drug_Res"/>
    <property type="match status" value="1"/>
</dbReference>
<keyword evidence="5 8" id="KW-1133">Transmembrane helix</keyword>
<reference evidence="10" key="1">
    <citation type="submission" date="2016-10" db="EMBL/GenBank/DDBJ databases">
        <authorList>
            <person name="Varghese N."/>
            <person name="Submissions S."/>
        </authorList>
    </citation>
    <scope>NUCLEOTIDE SEQUENCE [LARGE SCALE GENOMIC DNA]</scope>
    <source>
        <strain evidence="10">DSM 45843</strain>
    </source>
</reference>
<dbReference type="AlphaFoldDB" id="A0A1H0UD60"/>
<dbReference type="SUPFAM" id="SSF103481">
    <property type="entry name" value="Multidrug resistance efflux transporter EmrE"/>
    <property type="match status" value="1"/>
</dbReference>
<keyword evidence="4 7" id="KW-0812">Transmembrane</keyword>
<evidence type="ECO:0000256" key="8">
    <source>
        <dbReference type="SAM" id="Phobius"/>
    </source>
</evidence>
<gene>
    <name evidence="9" type="ORF">SAMN05660199_04455</name>
</gene>
<evidence type="ECO:0000313" key="10">
    <source>
        <dbReference type="Proteomes" id="UP000199088"/>
    </source>
</evidence>
<organism evidence="9 10">
    <name type="scientific">Klenkia soli</name>
    <dbReference type="NCBI Taxonomy" id="1052260"/>
    <lineage>
        <taxon>Bacteria</taxon>
        <taxon>Bacillati</taxon>
        <taxon>Actinomycetota</taxon>
        <taxon>Actinomycetes</taxon>
        <taxon>Geodermatophilales</taxon>
        <taxon>Geodermatophilaceae</taxon>
        <taxon>Klenkia</taxon>
    </lineage>
</organism>
<name>A0A1H0UD60_9ACTN</name>
<feature type="transmembrane region" description="Helical" evidence="8">
    <location>
        <begin position="35"/>
        <end position="54"/>
    </location>
</feature>
<evidence type="ECO:0000256" key="7">
    <source>
        <dbReference type="RuleBase" id="RU003942"/>
    </source>
</evidence>
<accession>A0A1H0UD60</accession>
<proteinExistence type="inferred from homology"/>
<keyword evidence="6 8" id="KW-0472">Membrane</keyword>
<keyword evidence="3" id="KW-1003">Cell membrane</keyword>
<comment type="similarity">
    <text evidence="7">Belongs to the drug/metabolite transporter (DMT) superfamily. Small multidrug resistance (SMR) (TC 2.A.7.1) family.</text>
</comment>
<sequence length="108" mass="10464">MSGAAVAWLAGAVLAQVVGIGALRASAGFRRAVPTLLTLLGIGASVALMSRALVSGVSLAVGYGIWTGSGIALATLGGAAVFGDRLGRREVLGVALVVLGVVVVHAGS</sequence>
<feature type="transmembrane region" description="Helical" evidence="8">
    <location>
        <begin position="60"/>
        <end position="83"/>
    </location>
</feature>
<protein>
    <submittedName>
        <fullName evidence="9">Small multidrug resistance pump</fullName>
    </submittedName>
</protein>
<dbReference type="PANTHER" id="PTHR30561">
    <property type="entry name" value="SMR FAMILY PROTON-DEPENDENT DRUG EFFLUX TRANSPORTER SUGE"/>
    <property type="match status" value="1"/>
</dbReference>
<evidence type="ECO:0000256" key="2">
    <source>
        <dbReference type="ARBA" id="ARBA00022448"/>
    </source>
</evidence>
<evidence type="ECO:0000313" key="9">
    <source>
        <dbReference type="EMBL" id="SDP63928.1"/>
    </source>
</evidence>
<dbReference type="GO" id="GO:0005886">
    <property type="term" value="C:plasma membrane"/>
    <property type="evidence" value="ECO:0007669"/>
    <property type="project" value="UniProtKB-SubCell"/>
</dbReference>
<evidence type="ECO:0000256" key="3">
    <source>
        <dbReference type="ARBA" id="ARBA00022475"/>
    </source>
</evidence>
<dbReference type="STRING" id="1052260.SAMN05660199_04455"/>
<comment type="subcellular location">
    <subcellularLocation>
        <location evidence="1 7">Cell membrane</location>
        <topology evidence="1 7">Multi-pass membrane protein</topology>
    </subcellularLocation>
</comment>
<keyword evidence="2" id="KW-0813">Transport</keyword>
<keyword evidence="10" id="KW-1185">Reference proteome</keyword>
<evidence type="ECO:0000256" key="1">
    <source>
        <dbReference type="ARBA" id="ARBA00004651"/>
    </source>
</evidence>
<evidence type="ECO:0000256" key="5">
    <source>
        <dbReference type="ARBA" id="ARBA00022989"/>
    </source>
</evidence>